<reference evidence="2 3" key="1">
    <citation type="submission" date="2013-08" db="EMBL/GenBank/DDBJ databases">
        <title>Genome sequencing of Cellulomonas carbonis T26.</title>
        <authorList>
            <person name="Chen F."/>
            <person name="Li Y."/>
            <person name="Wang G."/>
        </authorList>
    </citation>
    <scope>NUCLEOTIDE SEQUENCE [LARGE SCALE GENOMIC DNA]</scope>
    <source>
        <strain evidence="2 3">T26</strain>
    </source>
</reference>
<dbReference type="InterPro" id="IPR047681">
    <property type="entry name" value="PPA1309-like"/>
</dbReference>
<feature type="compositionally biased region" description="Basic and acidic residues" evidence="1">
    <location>
        <begin position="9"/>
        <end position="20"/>
    </location>
</feature>
<accession>A0A0A0BY13</accession>
<feature type="region of interest" description="Disordered" evidence="1">
    <location>
        <begin position="1"/>
        <end position="30"/>
    </location>
</feature>
<proteinExistence type="predicted"/>
<dbReference type="Proteomes" id="UP000029839">
    <property type="component" value="Unassembled WGS sequence"/>
</dbReference>
<evidence type="ECO:0000256" key="1">
    <source>
        <dbReference type="SAM" id="MobiDB-lite"/>
    </source>
</evidence>
<organism evidence="2 3">
    <name type="scientific">Cellulomonas carbonis T26</name>
    <dbReference type="NCBI Taxonomy" id="947969"/>
    <lineage>
        <taxon>Bacteria</taxon>
        <taxon>Bacillati</taxon>
        <taxon>Actinomycetota</taxon>
        <taxon>Actinomycetes</taxon>
        <taxon>Micrococcales</taxon>
        <taxon>Cellulomonadaceae</taxon>
        <taxon>Cellulomonas</taxon>
    </lineage>
</organism>
<evidence type="ECO:0000313" key="3">
    <source>
        <dbReference type="Proteomes" id="UP000029839"/>
    </source>
</evidence>
<comment type="caution">
    <text evidence="2">The sequence shown here is derived from an EMBL/GenBank/DDBJ whole genome shotgun (WGS) entry which is preliminary data.</text>
</comment>
<protein>
    <submittedName>
        <fullName evidence="2">Uncharacterized protein</fullName>
    </submittedName>
</protein>
<dbReference type="EMBL" id="AXCY01000001">
    <property type="protein sequence ID" value="KGM12796.1"/>
    <property type="molecule type" value="Genomic_DNA"/>
</dbReference>
<dbReference type="RefSeq" id="WP_043602023.1">
    <property type="nucleotide sequence ID" value="NZ_AXCY01000001.1"/>
</dbReference>
<dbReference type="NCBIfam" id="NF040618">
    <property type="entry name" value="PPA1309_fam"/>
    <property type="match status" value="1"/>
</dbReference>
<reference evidence="2 3" key="2">
    <citation type="journal article" date="2015" name="Stand. Genomic Sci.">
        <title>Draft genome sequence of Cellulomonas carbonis T26(T) and comparative analysis of six Cellulomonas genomes.</title>
        <authorList>
            <person name="Zhuang W."/>
            <person name="Zhang S."/>
            <person name="Xia X."/>
            <person name="Wang G."/>
        </authorList>
    </citation>
    <scope>NUCLEOTIDE SEQUENCE [LARGE SCALE GENOMIC DNA]</scope>
    <source>
        <strain evidence="2 3">T26</strain>
    </source>
</reference>
<sequence>MTDATQPAPHEEPHDERQDEQTGATAPDPATAHLATSVREIERHVAGGGWDGPVRVFALVSTAAALEAEPGLAAQLAPEVVDAARGDEHHLTSVEQEGLPQVESLEELLGILTWPDTVAGAAVVVERVVLPSAAEDAMPADPDEALAYLMGHPDRQDVRIAVGALRTGETWSVLRTRAHDDDAAVAGGPDLVPGLTEAIRATFL</sequence>
<evidence type="ECO:0000313" key="2">
    <source>
        <dbReference type="EMBL" id="KGM12796.1"/>
    </source>
</evidence>
<dbReference type="AlphaFoldDB" id="A0A0A0BY13"/>
<keyword evidence="3" id="KW-1185">Reference proteome</keyword>
<gene>
    <name evidence="2" type="ORF">N868_00600</name>
</gene>
<name>A0A0A0BY13_9CELL</name>